<dbReference type="Pfam" id="PF05650">
    <property type="entry name" value="DUF802"/>
    <property type="match status" value="2"/>
</dbReference>
<dbReference type="AlphaFoldDB" id="A0A0G3EQH0"/>
<organism evidence="3 4">
    <name type="scientific">Pandoraea thiooxydans</name>
    <dbReference type="NCBI Taxonomy" id="445709"/>
    <lineage>
        <taxon>Bacteria</taxon>
        <taxon>Pseudomonadati</taxon>
        <taxon>Pseudomonadota</taxon>
        <taxon>Betaproteobacteria</taxon>
        <taxon>Burkholderiales</taxon>
        <taxon>Burkholderiaceae</taxon>
        <taxon>Pandoraea</taxon>
    </lineage>
</organism>
<feature type="transmembrane region" description="Helical" evidence="1">
    <location>
        <begin position="31"/>
        <end position="50"/>
    </location>
</feature>
<feature type="domain" description="DUF802" evidence="2">
    <location>
        <begin position="321"/>
        <end position="373"/>
    </location>
</feature>
<evidence type="ECO:0000259" key="2">
    <source>
        <dbReference type="Pfam" id="PF05650"/>
    </source>
</evidence>
<reference evidence="4" key="1">
    <citation type="submission" date="2015-06" db="EMBL/GenBank/DDBJ databases">
        <authorList>
            <person name="Lim Y.L."/>
            <person name="Ee R."/>
            <person name="Yong D."/>
            <person name="How K.Y."/>
            <person name="Yin W.F."/>
            <person name="Chan K.G."/>
        </authorList>
    </citation>
    <scope>NUCLEOTIDE SEQUENCE [LARGE SCALE GENOMIC DNA]</scope>
    <source>
        <strain evidence="4">DSM 25325</strain>
    </source>
</reference>
<dbReference type="PATRIC" id="fig|445709.3.peg.3175"/>
<dbReference type="OrthoDB" id="6053769at2"/>
<feature type="transmembrane region" description="Helical" evidence="1">
    <location>
        <begin position="105"/>
        <end position="127"/>
    </location>
</feature>
<proteinExistence type="predicted"/>
<protein>
    <recommendedName>
        <fullName evidence="2">DUF802 domain-containing protein</fullName>
    </recommendedName>
</protein>
<evidence type="ECO:0000256" key="1">
    <source>
        <dbReference type="SAM" id="Phobius"/>
    </source>
</evidence>
<keyword evidence="1" id="KW-0812">Transmembrane</keyword>
<accession>A0A0G3EQH0</accession>
<keyword evidence="1" id="KW-0472">Membrane</keyword>
<dbReference type="InterPro" id="IPR008520">
    <property type="entry name" value="DUF802"/>
</dbReference>
<dbReference type="EMBL" id="CP011568">
    <property type="protein sequence ID" value="AKJ69333.1"/>
    <property type="molecule type" value="Genomic_DNA"/>
</dbReference>
<evidence type="ECO:0000313" key="3">
    <source>
        <dbReference type="EMBL" id="AKJ69333.1"/>
    </source>
</evidence>
<dbReference type="STRING" id="445709.ABW99_15010"/>
<dbReference type="KEGG" id="ptx:ABW99_15010"/>
<sequence length="701" mass="74149">MSRYRFHLVVFLVGLAAVCWIGAGYAGSNPLALTATAVVGACYLAGAFELKRYAQATAALEHAVAGLAEPPPALDTWLGQVPPDLRGAVRLRIEGERVALPGPALTPYLVGMLVLLGMLGTLLGMVATLKGTGAALDGAANLQAIRTSLDAPLKGLAFAFGTSIAGVCTSAMLGLLSAMCRRERLQAAQALDVKIVTTLRGYSHAHQREEAFKLLQRQTETMPALVDRLEAVMTALAQHSRTASEQQLATQQAFLDKTEAAYARLADSVGQSLRQSAAEGAQAAGAALQPVMAATMAELTREAATQRETVTQAVQQQLDALASGLAATNTSIAETWSRALAEQRQAGERAARDLSASFDRVVETFEQRSTSLVEGVSARLEHATASASQTWAQTLAQHAEANERLAGRHQQSLEAAAAAVEQHAASLLRSVSESHTRWQEDWQSASARREEQRLAAWHESLGEMAAGLTEQLAQAATRGEQQQHAICETLARTASEISAQAQTQASQTIAEISQLVQAASAAPKAAADMVAQLREQLSESLARDTATLEERSRLLATVETLLVAVNHASNEQRAAIDALVASSAGLLQRVGGEFTERVEAETGKLADVAAQVSGGALEVASLGEAFGAAVQSFGQANEKLTAHLQRIEAALEKSLVRSDEQLAYYVAQAREVIDLSMMSHKQIIEDLQRLGGPLVNGVEAA</sequence>
<gene>
    <name evidence="3" type="ORF">ABW99_15010</name>
</gene>
<dbReference type="Proteomes" id="UP000036700">
    <property type="component" value="Chromosome"/>
</dbReference>
<feature type="transmembrane region" description="Helical" evidence="1">
    <location>
        <begin position="156"/>
        <end position="176"/>
    </location>
</feature>
<dbReference type="RefSeq" id="WP_047215231.1">
    <property type="nucleotide sequence ID" value="NZ_CP011568.3"/>
</dbReference>
<keyword evidence="1" id="KW-1133">Transmembrane helix</keyword>
<feature type="transmembrane region" description="Helical" evidence="1">
    <location>
        <begin position="7"/>
        <end position="25"/>
    </location>
</feature>
<name>A0A0G3EQH0_9BURK</name>
<evidence type="ECO:0000313" key="4">
    <source>
        <dbReference type="Proteomes" id="UP000036700"/>
    </source>
</evidence>
<feature type="domain" description="DUF802" evidence="2">
    <location>
        <begin position="376"/>
        <end position="428"/>
    </location>
</feature>
<keyword evidence="4" id="KW-1185">Reference proteome</keyword>